<dbReference type="Proteomes" id="UP000001940">
    <property type="component" value="Chromosome X"/>
</dbReference>
<keyword evidence="1" id="KW-0472">Membrane</keyword>
<dbReference type="CTD" id="259723"/>
<dbReference type="FunCoup" id="Q21780">
    <property type="interactions" value="124"/>
</dbReference>
<dbReference type="UCSC" id="R07A4.2">
    <property type="organism name" value="c. elegans"/>
</dbReference>
<proteinExistence type="predicted"/>
<dbReference type="PIR" id="T23988">
    <property type="entry name" value="T23988"/>
</dbReference>
<dbReference type="Bgee" id="WBGene00011073">
    <property type="expression patterns" value="Expressed in pharyngeal muscle cell (C elegans) and 3 other cell types or tissues"/>
</dbReference>
<keyword evidence="1" id="KW-1133">Transmembrane helix</keyword>
<evidence type="ECO:0000313" key="3">
    <source>
        <dbReference type="Proteomes" id="UP000001940"/>
    </source>
</evidence>
<dbReference type="InParanoid" id="Q21780"/>
<feature type="transmembrane region" description="Helical" evidence="1">
    <location>
        <begin position="20"/>
        <end position="38"/>
    </location>
</feature>
<protein>
    <submittedName>
        <fullName evidence="2">Uncharacterized protein</fullName>
    </submittedName>
</protein>
<keyword evidence="3" id="KW-1185">Reference proteome</keyword>
<feature type="transmembrane region" description="Helical" evidence="1">
    <location>
        <begin position="58"/>
        <end position="78"/>
    </location>
</feature>
<dbReference type="SMR" id="Q21780"/>
<dbReference type="HOGENOM" id="CLU_1679548_0_0_1"/>
<evidence type="ECO:0000256" key="1">
    <source>
        <dbReference type="SAM" id="Phobius"/>
    </source>
</evidence>
<dbReference type="PaxDb" id="6239-R07A4.2"/>
<dbReference type="eggNOG" id="ENOG502T2QN">
    <property type="taxonomic scope" value="Eukaryota"/>
</dbReference>
<dbReference type="GeneID" id="259723"/>
<organism evidence="2 3">
    <name type="scientific">Caenorhabditis elegans</name>
    <dbReference type="NCBI Taxonomy" id="6239"/>
    <lineage>
        <taxon>Eukaryota</taxon>
        <taxon>Metazoa</taxon>
        <taxon>Ecdysozoa</taxon>
        <taxon>Nematoda</taxon>
        <taxon>Chromadorea</taxon>
        <taxon>Rhabditida</taxon>
        <taxon>Rhabditina</taxon>
        <taxon>Rhabditomorpha</taxon>
        <taxon>Rhabditoidea</taxon>
        <taxon>Rhabditidae</taxon>
        <taxon>Peloderinae</taxon>
        <taxon>Caenorhabditis</taxon>
    </lineage>
</organism>
<dbReference type="OrthoDB" id="5825840at2759"/>
<dbReference type="RefSeq" id="NP_509796.1">
    <property type="nucleotide sequence ID" value="NM_077395.5"/>
</dbReference>
<dbReference type="AGR" id="WB:WBGene00011073"/>
<keyword evidence="1" id="KW-0812">Transmembrane</keyword>
<dbReference type="EMBL" id="BX284606">
    <property type="protein sequence ID" value="CAA91762.1"/>
    <property type="molecule type" value="Genomic_DNA"/>
</dbReference>
<dbReference type="AlphaFoldDB" id="Q21780"/>
<feature type="transmembrane region" description="Helical" evidence="1">
    <location>
        <begin position="122"/>
        <end position="143"/>
    </location>
</feature>
<feature type="transmembrane region" description="Helical" evidence="1">
    <location>
        <begin position="98"/>
        <end position="116"/>
    </location>
</feature>
<sequence length="157" mass="18390">MTDGPPLMLNRAFFERKENFLKILQLIFGFINLSANYWCYPNQHFLYCGERYFTSSQVFQLIVFNGFCLFLTLSLVVANVTGAYDAFYKTNPYVLERYLVFLQTFLYTVAYVTLIVDYENNPYAKAFAIPLISTTFTLLAYIIDSIMQLRRKNSFSQ</sequence>
<name>Q21780_CAEEL</name>
<accession>Q21780</accession>
<dbReference type="KEGG" id="cel:CELE_R07A4.2"/>
<evidence type="ECO:0000313" key="2">
    <source>
        <dbReference type="EMBL" id="CAA91762.1"/>
    </source>
</evidence>
<gene>
    <name evidence="2" type="ORF">CELE_R07A4.2</name>
    <name evidence="2 4" type="ORF">R07A4.2</name>
</gene>
<evidence type="ECO:0000313" key="4">
    <source>
        <dbReference type="WormBase" id="R07A4.2"/>
    </source>
</evidence>
<dbReference type="OMA" id="CGERYFT"/>
<dbReference type="WormBase" id="R07A4.2">
    <property type="protein sequence ID" value="CE03531"/>
    <property type="gene ID" value="WBGene00011073"/>
</dbReference>
<reference evidence="2 3" key="1">
    <citation type="journal article" date="1998" name="Science">
        <title>Genome sequence of the nematode C. elegans: a platform for investigating biology.</title>
        <authorList>
            <consortium name="The C. elegans sequencing consortium"/>
            <person name="Sulson J.E."/>
            <person name="Waterston R."/>
        </authorList>
    </citation>
    <scope>NUCLEOTIDE SEQUENCE [LARGE SCALE GENOMIC DNA]</scope>
    <source>
        <strain evidence="2 3">Bristol N2</strain>
    </source>
</reference>